<dbReference type="EMBL" id="JACEFF010000199">
    <property type="protein sequence ID" value="KAH9642155.1"/>
    <property type="molecule type" value="Genomic_DNA"/>
</dbReference>
<dbReference type="Pfam" id="PF05225">
    <property type="entry name" value="HTH_psq"/>
    <property type="match status" value="1"/>
</dbReference>
<dbReference type="SUPFAM" id="SSF46689">
    <property type="entry name" value="Homeodomain-like"/>
    <property type="match status" value="1"/>
</dbReference>
<feature type="compositionally biased region" description="Polar residues" evidence="8">
    <location>
        <begin position="417"/>
        <end position="429"/>
    </location>
</feature>
<dbReference type="Pfam" id="PF03221">
    <property type="entry name" value="HTH_Tnp_Tc5"/>
    <property type="match status" value="1"/>
</dbReference>
<dbReference type="SUPFAM" id="SSF57903">
    <property type="entry name" value="FYVE/PHD zinc finger"/>
    <property type="match status" value="1"/>
</dbReference>
<keyword evidence="2" id="KW-0479">Metal-binding</keyword>
<dbReference type="InterPro" id="IPR019787">
    <property type="entry name" value="Znf_PHD-finger"/>
</dbReference>
<comment type="subcellular location">
    <subcellularLocation>
        <location evidence="1">Nucleus</location>
    </subcellularLocation>
</comment>
<evidence type="ECO:0000313" key="12">
    <source>
        <dbReference type="Proteomes" id="UP000814243"/>
    </source>
</evidence>
<evidence type="ECO:0000259" key="9">
    <source>
        <dbReference type="PROSITE" id="PS50016"/>
    </source>
</evidence>
<dbReference type="PANTHER" id="PTHR19303">
    <property type="entry name" value="TRANSPOSON"/>
    <property type="match status" value="1"/>
</dbReference>
<dbReference type="Pfam" id="PF03184">
    <property type="entry name" value="DDE_1"/>
    <property type="match status" value="1"/>
</dbReference>
<reference evidence="11" key="1">
    <citation type="journal article" date="2021" name="G3 (Bethesda)">
        <title>Genome and transcriptome analysis of the beet armyworm Spodoptera exigua reveals targets for pest control. .</title>
        <authorList>
            <person name="Simon S."/>
            <person name="Breeschoten T."/>
            <person name="Jansen H.J."/>
            <person name="Dirks R.P."/>
            <person name="Schranz M.E."/>
            <person name="Ros V.I.D."/>
        </authorList>
    </citation>
    <scope>NUCLEOTIDE SEQUENCE</scope>
    <source>
        <strain evidence="11">TB_SE_WUR_2020</strain>
    </source>
</reference>
<dbReference type="PROSITE" id="PS51253">
    <property type="entry name" value="HTH_CENPB"/>
    <property type="match status" value="1"/>
</dbReference>
<dbReference type="PROSITE" id="PS50016">
    <property type="entry name" value="ZF_PHD_2"/>
    <property type="match status" value="1"/>
</dbReference>
<feature type="compositionally biased region" description="Polar residues" evidence="8">
    <location>
        <begin position="460"/>
        <end position="469"/>
    </location>
</feature>
<evidence type="ECO:0000256" key="2">
    <source>
        <dbReference type="ARBA" id="ARBA00022723"/>
    </source>
</evidence>
<evidence type="ECO:0000256" key="4">
    <source>
        <dbReference type="ARBA" id="ARBA00022833"/>
    </source>
</evidence>
<dbReference type="AlphaFoldDB" id="A0A922SLF9"/>
<feature type="compositionally biased region" description="Basic and acidic residues" evidence="8">
    <location>
        <begin position="612"/>
        <end position="621"/>
    </location>
</feature>
<evidence type="ECO:0000256" key="8">
    <source>
        <dbReference type="SAM" id="MobiDB-lite"/>
    </source>
</evidence>
<dbReference type="InterPro" id="IPR011011">
    <property type="entry name" value="Znf_FYVE_PHD"/>
</dbReference>
<gene>
    <name evidence="11" type="ORF">HF086_006564</name>
</gene>
<evidence type="ECO:0000256" key="1">
    <source>
        <dbReference type="ARBA" id="ARBA00004123"/>
    </source>
</evidence>
<comment type="caution">
    <text evidence="11">The sequence shown here is derived from an EMBL/GenBank/DDBJ whole genome shotgun (WGS) entry which is preliminary data.</text>
</comment>
<protein>
    <recommendedName>
        <fullName evidence="13">HTH CENPB-type domain-containing protein</fullName>
    </recommendedName>
</protein>
<dbReference type="PANTHER" id="PTHR19303:SF71">
    <property type="entry name" value="ZINC FINGER PHD-TYPE DOMAIN-CONTAINING PROTEIN"/>
    <property type="match status" value="1"/>
</dbReference>
<evidence type="ECO:0000256" key="5">
    <source>
        <dbReference type="ARBA" id="ARBA00023125"/>
    </source>
</evidence>
<organism evidence="11 12">
    <name type="scientific">Spodoptera exigua</name>
    <name type="common">Beet armyworm</name>
    <name type="synonym">Noctua fulgens</name>
    <dbReference type="NCBI Taxonomy" id="7107"/>
    <lineage>
        <taxon>Eukaryota</taxon>
        <taxon>Metazoa</taxon>
        <taxon>Ecdysozoa</taxon>
        <taxon>Arthropoda</taxon>
        <taxon>Hexapoda</taxon>
        <taxon>Insecta</taxon>
        <taxon>Pterygota</taxon>
        <taxon>Neoptera</taxon>
        <taxon>Endopterygota</taxon>
        <taxon>Lepidoptera</taxon>
        <taxon>Glossata</taxon>
        <taxon>Ditrysia</taxon>
        <taxon>Noctuoidea</taxon>
        <taxon>Noctuidae</taxon>
        <taxon>Amphipyrinae</taxon>
        <taxon>Spodoptera</taxon>
    </lineage>
</organism>
<evidence type="ECO:0008006" key="13">
    <source>
        <dbReference type="Google" id="ProtNLM"/>
    </source>
</evidence>
<dbReference type="Gene3D" id="3.30.40.10">
    <property type="entry name" value="Zinc/RING finger domain, C3HC4 (zinc finger)"/>
    <property type="match status" value="1"/>
</dbReference>
<dbReference type="InterPro" id="IPR007889">
    <property type="entry name" value="HTH_Psq"/>
</dbReference>
<evidence type="ECO:0000313" key="11">
    <source>
        <dbReference type="EMBL" id="KAH9642155.1"/>
    </source>
</evidence>
<proteinExistence type="predicted"/>
<sequence>MVNNYKRKSNRNSWDEASMKNAIEKVAAGEMGLNKASHQFLVPKTTLKRKLEKYKATQNIDTATHKKLGRFEQVFTKAQETELAAYVKQMESRLFGLTTENLKKLAYDLAERNNISHNFDTCKKMAGRIWLENFLKRNPDLSLRKPEPTSAARAAGFNQVAVNNFFDLLSHAIEAYHLTPDKIFNVDETGITTVPKSVSRIIGTRGKKQIGLLTSAERGQLVTVVFCFGADGSYMPPLFIFPRKRMKSELMNNAPRGSWAECHESGWIQKDIFTSWFRKFIVFSRASKDNPVLLILDGHKSHTMNLDIIDLGRENGVQILATPPHCTHRLQPLDVAFMKPLSTYYSEAAQNWLRMNPGKVITQFQIAELVDRAFQKAATMTTAFNAFRATGIWPLNRDIFTEADFLAAATTDIGLPNPSSNPYSSTDVSSAKDPQPSTSKASQPSPPVLSTEDLQPLVSRDNQPSTSRANEAANDVENISASTTPSIEDIDSRVSSPSILNDSQIDNQPALSTTPTKNAGELTASRPSLLNEGDTELSTSSTIMDNETSSVFHFGPKDIMPFPKTNKTKRANVKRGKTAIITSSPYRLEVEASQNKHAEKIKKALVFQKDMKPTKTEEKSKTGKKKIKKTLRKISKKGKASKMSDVKRSKTKNNYSSSEEDDTECLYCSHLYSESTGGWVQCPVCRLWAHCLCAGVEDKDEETEYMCEKCAN</sequence>
<feature type="compositionally biased region" description="Polar residues" evidence="8">
    <location>
        <begin position="493"/>
        <end position="517"/>
    </location>
</feature>
<dbReference type="InterPro" id="IPR006600">
    <property type="entry name" value="HTH_CenpB_DNA-bd_dom"/>
</dbReference>
<feature type="compositionally biased region" description="Polar residues" evidence="8">
    <location>
        <begin position="477"/>
        <end position="486"/>
    </location>
</feature>
<dbReference type="GO" id="GO:0008270">
    <property type="term" value="F:zinc ion binding"/>
    <property type="evidence" value="ECO:0007669"/>
    <property type="project" value="UniProtKB-KW"/>
</dbReference>
<dbReference type="Gene3D" id="1.10.10.60">
    <property type="entry name" value="Homeodomain-like"/>
    <property type="match status" value="1"/>
</dbReference>
<feature type="domain" description="PHD-type" evidence="9">
    <location>
        <begin position="662"/>
        <end position="712"/>
    </location>
</feature>
<dbReference type="OrthoDB" id="6115549at2759"/>
<evidence type="ECO:0000256" key="7">
    <source>
        <dbReference type="PROSITE-ProRule" id="PRU00146"/>
    </source>
</evidence>
<dbReference type="CDD" id="cd15517">
    <property type="entry name" value="PHD_TCF19_like"/>
    <property type="match status" value="1"/>
</dbReference>
<keyword evidence="5" id="KW-0238">DNA-binding</keyword>
<evidence type="ECO:0000259" key="10">
    <source>
        <dbReference type="PROSITE" id="PS51253"/>
    </source>
</evidence>
<dbReference type="InterPro" id="IPR050863">
    <property type="entry name" value="CenT-Element_Derived"/>
</dbReference>
<feature type="domain" description="HTH CENPB-type" evidence="10">
    <location>
        <begin position="67"/>
        <end position="144"/>
    </location>
</feature>
<feature type="region of interest" description="Disordered" evidence="8">
    <location>
        <begin position="413"/>
        <end position="543"/>
    </location>
</feature>
<accession>A0A922SLF9</accession>
<keyword evidence="6" id="KW-0539">Nucleus</keyword>
<dbReference type="GO" id="GO:0005634">
    <property type="term" value="C:nucleus"/>
    <property type="evidence" value="ECO:0007669"/>
    <property type="project" value="UniProtKB-SubCell"/>
</dbReference>
<keyword evidence="4" id="KW-0862">Zinc</keyword>
<evidence type="ECO:0000256" key="3">
    <source>
        <dbReference type="ARBA" id="ARBA00022771"/>
    </source>
</evidence>
<dbReference type="GO" id="GO:0003677">
    <property type="term" value="F:DNA binding"/>
    <property type="evidence" value="ECO:0007669"/>
    <property type="project" value="UniProtKB-KW"/>
</dbReference>
<dbReference type="Proteomes" id="UP000814243">
    <property type="component" value="Unassembled WGS sequence"/>
</dbReference>
<dbReference type="InterPro" id="IPR013083">
    <property type="entry name" value="Znf_RING/FYVE/PHD"/>
</dbReference>
<evidence type="ECO:0000256" key="6">
    <source>
        <dbReference type="ARBA" id="ARBA00023242"/>
    </source>
</evidence>
<dbReference type="InterPro" id="IPR009057">
    <property type="entry name" value="Homeodomain-like_sf"/>
</dbReference>
<feature type="compositionally biased region" description="Basic residues" evidence="8">
    <location>
        <begin position="622"/>
        <end position="640"/>
    </location>
</feature>
<keyword evidence="3 7" id="KW-0863">Zinc-finger</keyword>
<feature type="region of interest" description="Disordered" evidence="8">
    <location>
        <begin position="612"/>
        <end position="659"/>
    </location>
</feature>
<name>A0A922SLF9_SPOEX</name>
<dbReference type="InterPro" id="IPR004875">
    <property type="entry name" value="DDE_SF_endonuclease_dom"/>
</dbReference>